<sequence length="85" mass="9386">MDIISTVRAVERFFQSMSTKATRVSGRLLNITGGMNYEGCRSKCEPPKLSQGGRRARRGYCRCRHATLASHLGCRGQGAEGAFLY</sequence>
<keyword evidence="2" id="KW-1185">Reference proteome</keyword>
<reference evidence="2" key="1">
    <citation type="submission" date="2016-12" db="EMBL/GenBank/DDBJ databases">
        <authorList>
            <person name="Brunel B."/>
        </authorList>
    </citation>
    <scope>NUCLEOTIDE SEQUENCE [LARGE SCALE GENOMIC DNA]</scope>
</reference>
<protein>
    <submittedName>
        <fullName evidence="1">Uncharacterized protein</fullName>
    </submittedName>
</protein>
<accession>A0A2P9ANK9</accession>
<organism evidence="1 2">
    <name type="scientific">Mesorhizobium delmotii</name>
    <dbReference type="NCBI Taxonomy" id="1631247"/>
    <lineage>
        <taxon>Bacteria</taxon>
        <taxon>Pseudomonadati</taxon>
        <taxon>Pseudomonadota</taxon>
        <taxon>Alphaproteobacteria</taxon>
        <taxon>Hyphomicrobiales</taxon>
        <taxon>Phyllobacteriaceae</taxon>
        <taxon>Mesorhizobium</taxon>
    </lineage>
</organism>
<dbReference type="EMBL" id="FUIG01000038">
    <property type="protein sequence ID" value="SJM32658.1"/>
    <property type="molecule type" value="Genomic_DNA"/>
</dbReference>
<proteinExistence type="predicted"/>
<dbReference type="AlphaFoldDB" id="A0A2P9ANK9"/>
<gene>
    <name evidence="1" type="ORF">BQ8482_300029</name>
</gene>
<name>A0A2P9ANK9_9HYPH</name>
<dbReference type="Proteomes" id="UP000245698">
    <property type="component" value="Unassembled WGS sequence"/>
</dbReference>
<evidence type="ECO:0000313" key="1">
    <source>
        <dbReference type="EMBL" id="SJM32658.1"/>
    </source>
</evidence>
<evidence type="ECO:0000313" key="2">
    <source>
        <dbReference type="Proteomes" id="UP000245698"/>
    </source>
</evidence>